<proteinExistence type="predicted"/>
<dbReference type="OrthoDB" id="8779418at2"/>
<protein>
    <recommendedName>
        <fullName evidence="3">Excisionase</fullName>
    </recommendedName>
</protein>
<dbReference type="RefSeq" id="WP_126018958.1">
    <property type="nucleotide sequence ID" value="NZ_RXFT01000001.1"/>
</dbReference>
<dbReference type="Proteomes" id="UP000281118">
    <property type="component" value="Unassembled WGS sequence"/>
</dbReference>
<dbReference type="EMBL" id="RXFT01000001">
    <property type="protein sequence ID" value="RUR65868.1"/>
    <property type="molecule type" value="Genomic_DNA"/>
</dbReference>
<gene>
    <name evidence="1" type="ORF">EJP67_02215</name>
</gene>
<name>A0A433MD96_9BURK</name>
<organism evidence="1 2">
    <name type="scientific">Variovorax guangxiensis</name>
    <dbReference type="NCBI Taxonomy" id="1775474"/>
    <lineage>
        <taxon>Bacteria</taxon>
        <taxon>Pseudomonadati</taxon>
        <taxon>Pseudomonadota</taxon>
        <taxon>Betaproteobacteria</taxon>
        <taxon>Burkholderiales</taxon>
        <taxon>Comamonadaceae</taxon>
        <taxon>Variovorax</taxon>
    </lineage>
</organism>
<sequence>MPRAKGNEIELFAAALLRSVEEMRRGDQVAIRAPERLSRNKAEVLNVGESGYRWVKLAKHCEVTGDTPNAVHARRRKRIWTDGVQCRKGPDGNLYINPEAYNRWIEGEDPESTPN</sequence>
<reference evidence="1 2" key="1">
    <citation type="submission" date="2018-12" db="EMBL/GenBank/DDBJ databases">
        <title>The genome sequences of Variovorax guangxiensis DSM 27352.</title>
        <authorList>
            <person name="Gao J."/>
            <person name="Sun J."/>
        </authorList>
    </citation>
    <scope>NUCLEOTIDE SEQUENCE [LARGE SCALE GENOMIC DNA]</scope>
    <source>
        <strain evidence="1 2">DSM 27352</strain>
    </source>
</reference>
<evidence type="ECO:0000313" key="1">
    <source>
        <dbReference type="EMBL" id="RUR65868.1"/>
    </source>
</evidence>
<dbReference type="AlphaFoldDB" id="A0A433MD96"/>
<accession>A0A433MD96</accession>
<evidence type="ECO:0000313" key="2">
    <source>
        <dbReference type="Proteomes" id="UP000281118"/>
    </source>
</evidence>
<evidence type="ECO:0008006" key="3">
    <source>
        <dbReference type="Google" id="ProtNLM"/>
    </source>
</evidence>
<comment type="caution">
    <text evidence="1">The sequence shown here is derived from an EMBL/GenBank/DDBJ whole genome shotgun (WGS) entry which is preliminary data.</text>
</comment>